<proteinExistence type="predicted"/>
<name>A0AB37UP86_9CYAN</name>
<protein>
    <submittedName>
        <fullName evidence="2">Uncharacterized protein</fullName>
    </submittedName>
</protein>
<evidence type="ECO:0000313" key="2">
    <source>
        <dbReference type="EMBL" id="RUT13106.1"/>
    </source>
</evidence>
<dbReference type="AlphaFoldDB" id="A0AB37UP86"/>
<reference evidence="2 3" key="1">
    <citation type="journal article" date="2019" name="Genome Biol. Evol.">
        <title>Day and night: Metabolic profiles and evolutionary relationships of six axenic non-marine cyanobacteria.</title>
        <authorList>
            <person name="Will S.E."/>
            <person name="Henke P."/>
            <person name="Boedeker C."/>
            <person name="Huang S."/>
            <person name="Brinkmann H."/>
            <person name="Rohde M."/>
            <person name="Jarek M."/>
            <person name="Friedl T."/>
            <person name="Seufert S."/>
            <person name="Schumacher M."/>
            <person name="Overmann J."/>
            <person name="Neumann-Schaal M."/>
            <person name="Petersen J."/>
        </authorList>
    </citation>
    <scope>NUCLEOTIDE SEQUENCE [LARGE SCALE GENOMIC DNA]</scope>
    <source>
        <strain evidence="2 3">SAG 39.79</strain>
    </source>
</reference>
<dbReference type="EMBL" id="RSCK01000009">
    <property type="protein sequence ID" value="RUT13106.1"/>
    <property type="molecule type" value="Genomic_DNA"/>
</dbReference>
<evidence type="ECO:0000256" key="1">
    <source>
        <dbReference type="SAM" id="MobiDB-lite"/>
    </source>
</evidence>
<organism evidence="2 3">
    <name type="scientific">Chroococcidiopsis cubana SAG 39.79</name>
    <dbReference type="NCBI Taxonomy" id="388085"/>
    <lineage>
        <taxon>Bacteria</taxon>
        <taxon>Bacillati</taxon>
        <taxon>Cyanobacteriota</taxon>
        <taxon>Cyanophyceae</taxon>
        <taxon>Chroococcidiopsidales</taxon>
        <taxon>Chroococcidiopsidaceae</taxon>
        <taxon>Chroococcidiopsis</taxon>
    </lineage>
</organism>
<evidence type="ECO:0000313" key="3">
    <source>
        <dbReference type="Proteomes" id="UP000282574"/>
    </source>
</evidence>
<gene>
    <name evidence="2" type="ORF">DSM107010_16620</name>
</gene>
<accession>A0AB37UP86</accession>
<dbReference type="Proteomes" id="UP000282574">
    <property type="component" value="Unassembled WGS sequence"/>
</dbReference>
<comment type="caution">
    <text evidence="2">The sequence shown here is derived from an EMBL/GenBank/DDBJ whole genome shotgun (WGS) entry which is preliminary data.</text>
</comment>
<sequence length="65" mass="7456">MEFTTRNEDSFSLPTPVRAGFESWFTAEVVNLFARTRLYDSYSPSDRNAGSNIYCPKPAKYPKMP</sequence>
<feature type="region of interest" description="Disordered" evidence="1">
    <location>
        <begin position="43"/>
        <end position="65"/>
    </location>
</feature>
<keyword evidence="3" id="KW-1185">Reference proteome</keyword>